<evidence type="ECO:0000313" key="1">
    <source>
        <dbReference type="EMBL" id="OGG24628.1"/>
    </source>
</evidence>
<dbReference type="Proteomes" id="UP000178759">
    <property type="component" value="Unassembled WGS sequence"/>
</dbReference>
<dbReference type="SUPFAM" id="SSF102405">
    <property type="entry name" value="MCP/YpsA-like"/>
    <property type="match status" value="1"/>
</dbReference>
<organism evidence="1 2">
    <name type="scientific">Candidatus Gottesmanbacteria bacterium RIFCSPLOWO2_01_FULL_43_11b</name>
    <dbReference type="NCBI Taxonomy" id="1798392"/>
    <lineage>
        <taxon>Bacteria</taxon>
        <taxon>Candidatus Gottesmaniibacteriota</taxon>
    </lineage>
</organism>
<name>A0A1F6AIV3_9BACT</name>
<comment type="caution">
    <text evidence="1">The sequence shown here is derived from an EMBL/GenBank/DDBJ whole genome shotgun (WGS) entry which is preliminary data.</text>
</comment>
<protein>
    <submittedName>
        <fullName evidence="1">Uncharacterized protein</fullName>
    </submittedName>
</protein>
<dbReference type="InterPro" id="IPR041164">
    <property type="entry name" value="LDcluster4"/>
</dbReference>
<dbReference type="EMBL" id="MFJV01000001">
    <property type="protein sequence ID" value="OGG24628.1"/>
    <property type="molecule type" value="Genomic_DNA"/>
</dbReference>
<dbReference type="Gene3D" id="3.40.50.450">
    <property type="match status" value="1"/>
</dbReference>
<sequence length="195" mass="21209">MKFTLGIFGSAVDESPRSMKLAGELGKTVAKYSEKITLVTGACPGIPYETVRSAKAANPKLRTVGYSPEVTRQKAAAYAHNASLYDTIHILPKTLPFIDDPMVRKKFRNVFLTANCHAGIIVSGRWGTLNEFTNMHDMGKVIGVLTGTGGSADALVDLYKKIHKPSKAVVIFDSSPENLLYAILKELEKHGNKNS</sequence>
<reference evidence="1 2" key="1">
    <citation type="journal article" date="2016" name="Nat. Commun.">
        <title>Thousands of microbial genomes shed light on interconnected biogeochemical processes in an aquifer system.</title>
        <authorList>
            <person name="Anantharaman K."/>
            <person name="Brown C.T."/>
            <person name="Hug L.A."/>
            <person name="Sharon I."/>
            <person name="Castelle C.J."/>
            <person name="Probst A.J."/>
            <person name="Thomas B.C."/>
            <person name="Singh A."/>
            <person name="Wilkins M.J."/>
            <person name="Karaoz U."/>
            <person name="Brodie E.L."/>
            <person name="Williams K.H."/>
            <person name="Hubbard S.S."/>
            <person name="Banfield J.F."/>
        </authorList>
    </citation>
    <scope>NUCLEOTIDE SEQUENCE [LARGE SCALE GENOMIC DNA]</scope>
</reference>
<dbReference type="Pfam" id="PF18306">
    <property type="entry name" value="LDcluster4"/>
    <property type="match status" value="1"/>
</dbReference>
<gene>
    <name evidence="1" type="ORF">A3A79_05625</name>
</gene>
<proteinExistence type="predicted"/>
<dbReference type="STRING" id="1798392.A3A79_05625"/>
<dbReference type="AlphaFoldDB" id="A0A1F6AIV3"/>
<accession>A0A1F6AIV3</accession>
<evidence type="ECO:0000313" key="2">
    <source>
        <dbReference type="Proteomes" id="UP000178759"/>
    </source>
</evidence>